<proteinExistence type="predicted"/>
<comment type="caution">
    <text evidence="2">The sequence shown here is derived from an EMBL/GenBank/DDBJ whole genome shotgun (WGS) entry which is preliminary data.</text>
</comment>
<evidence type="ECO:0000313" key="2">
    <source>
        <dbReference type="EMBL" id="KIN11641.1"/>
    </source>
</evidence>
<dbReference type="Pfam" id="PF09673">
    <property type="entry name" value="TrbC_Ftype"/>
    <property type="match status" value="1"/>
</dbReference>
<evidence type="ECO:0000256" key="1">
    <source>
        <dbReference type="SAM" id="SignalP"/>
    </source>
</evidence>
<dbReference type="AlphaFoldDB" id="A0A0C3HU00"/>
<feature type="chain" id="PRO_5002178608" evidence="1">
    <location>
        <begin position="29"/>
        <end position="422"/>
    </location>
</feature>
<gene>
    <name evidence="2" type="ORF">SU60_06065</name>
</gene>
<keyword evidence="1" id="KW-0732">Signal</keyword>
<dbReference type="RefSeq" id="WP_041154750.1">
    <property type="nucleotide sequence ID" value="NZ_CBCRVP010000007.1"/>
</dbReference>
<name>A0A0C3HU00_9VIBR</name>
<feature type="signal peptide" evidence="1">
    <location>
        <begin position="1"/>
        <end position="28"/>
    </location>
</feature>
<accession>A0A0C3HU00</accession>
<dbReference type="InterPro" id="IPR019106">
    <property type="entry name" value="T4SS_TrbC"/>
</dbReference>
<protein>
    <submittedName>
        <fullName evidence="2">Conjugal transfer protein TraW</fullName>
    </submittedName>
</protein>
<dbReference type="STRING" id="50718.SU60_06065"/>
<sequence>MSKSLAAHIRFSKLSVLVAALISSSVFASNSPLTSEDMAIIEQGRELAEKARQMEELPVWAKNKNLDQSQVEARQFFQQLQESDPTLKAMAERQAEKSVYTGHSTLIFASYSLGKEGLKDVLDTASGEDDVVVVFRGIPDGMSIGDGIKAVQKLAEQMDPVPNVVINSVLFQKHNVTSVPTIVVLEEETKPGHDPKELAKVTGLSTLEWIRKEVDAGESGDFGVRGPAVEIAEQDFIERAKAQLAGIDWEEKKDQAVKRFWHNQQFNERPRAPRYRERLLDPSIYLSKDISTAEGVVFARKGEVINPLCAHGEECKPGTRQFTQAVIIFDPLDKKQMELLTELVPKVQQERGVQRVTYIATQFERDSGWDSYKHVTDTVDAPVYLLTPDVVNRFQVEYTPTVITAQGNNFLVREFDVKEAVE</sequence>
<evidence type="ECO:0000313" key="3">
    <source>
        <dbReference type="Proteomes" id="UP000031977"/>
    </source>
</evidence>
<dbReference type="Proteomes" id="UP000031977">
    <property type="component" value="Unassembled WGS sequence"/>
</dbReference>
<dbReference type="EMBL" id="JXOK01000015">
    <property type="protein sequence ID" value="KIN11641.1"/>
    <property type="molecule type" value="Genomic_DNA"/>
</dbReference>
<organism evidence="2 3">
    <name type="scientific">Vibrio mytili</name>
    <dbReference type="NCBI Taxonomy" id="50718"/>
    <lineage>
        <taxon>Bacteria</taxon>
        <taxon>Pseudomonadati</taxon>
        <taxon>Pseudomonadota</taxon>
        <taxon>Gammaproteobacteria</taxon>
        <taxon>Vibrionales</taxon>
        <taxon>Vibrionaceae</taxon>
        <taxon>Vibrio</taxon>
    </lineage>
</organism>
<keyword evidence="3" id="KW-1185">Reference proteome</keyword>
<reference evidence="2 3" key="1">
    <citation type="submission" date="2015-01" db="EMBL/GenBank/DDBJ databases">
        <title>Draft genome of Vibrio mytili type strain CAIM 528.</title>
        <authorList>
            <person name="Gonzalez-Castillo A."/>
            <person name="Gomez-Gil B."/>
            <person name="Enciso-Ibarra J."/>
        </authorList>
    </citation>
    <scope>NUCLEOTIDE SEQUENCE [LARGE SCALE GENOMIC DNA]</scope>
    <source>
        <strain evidence="2 3">CAIM 528</strain>
    </source>
</reference>